<dbReference type="SFLD" id="SFLDG01099">
    <property type="entry name" value="Uncharacterised_Radical_SAM_Su"/>
    <property type="match status" value="1"/>
</dbReference>
<evidence type="ECO:0000313" key="8">
    <source>
        <dbReference type="Proteomes" id="UP000005496"/>
    </source>
</evidence>
<evidence type="ECO:0000256" key="5">
    <source>
        <dbReference type="ARBA" id="ARBA00023014"/>
    </source>
</evidence>
<dbReference type="InterPro" id="IPR040085">
    <property type="entry name" value="MJ0674-like"/>
</dbReference>
<comment type="cofactor">
    <cofactor evidence="1">
        <name>[4Fe-4S] cluster</name>
        <dbReference type="ChEBI" id="CHEBI:49883"/>
    </cofactor>
</comment>
<dbReference type="eggNOG" id="COG1313">
    <property type="taxonomic scope" value="Bacteria"/>
</dbReference>
<gene>
    <name evidence="7" type="ORF">Dthio_PD1204</name>
</gene>
<protein>
    <submittedName>
        <fullName evidence="7">Radical SAM domain protein</fullName>
    </submittedName>
</protein>
<keyword evidence="5" id="KW-0411">Iron-sulfur</keyword>
<dbReference type="PANTHER" id="PTHR43075">
    <property type="entry name" value="FORMATE LYASE ACTIVATING ENZYME, PUTATIVE (AFU_ORTHOLOGUE AFUA_2G15630)-RELATED"/>
    <property type="match status" value="1"/>
</dbReference>
<evidence type="ECO:0000256" key="4">
    <source>
        <dbReference type="ARBA" id="ARBA00023004"/>
    </source>
</evidence>
<feature type="domain" description="Radical SAM core" evidence="6">
    <location>
        <begin position="112"/>
        <end position="212"/>
    </location>
</feature>
<name>D6ST49_9BACT</name>
<dbReference type="InterPro" id="IPR016431">
    <property type="entry name" value="Pyrv-formate_lyase-activ_prd"/>
</dbReference>
<dbReference type="Gene3D" id="3.20.20.70">
    <property type="entry name" value="Aldolase class I"/>
    <property type="match status" value="1"/>
</dbReference>
<dbReference type="InterPro" id="IPR007197">
    <property type="entry name" value="rSAM"/>
</dbReference>
<evidence type="ECO:0000256" key="2">
    <source>
        <dbReference type="ARBA" id="ARBA00022691"/>
    </source>
</evidence>
<evidence type="ECO:0000256" key="1">
    <source>
        <dbReference type="ARBA" id="ARBA00001966"/>
    </source>
</evidence>
<keyword evidence="4" id="KW-0408">Iron</keyword>
<evidence type="ECO:0000313" key="7">
    <source>
        <dbReference type="EMBL" id="EFI33865.1"/>
    </source>
</evidence>
<dbReference type="SFLD" id="SFLDS00029">
    <property type="entry name" value="Radical_SAM"/>
    <property type="match status" value="1"/>
</dbReference>
<dbReference type="PROSITE" id="PS51257">
    <property type="entry name" value="PROKAR_LIPOPROTEIN"/>
    <property type="match status" value="1"/>
</dbReference>
<dbReference type="Pfam" id="PF04055">
    <property type="entry name" value="Radical_SAM"/>
    <property type="match status" value="1"/>
</dbReference>
<evidence type="ECO:0000256" key="3">
    <source>
        <dbReference type="ARBA" id="ARBA00022723"/>
    </source>
</evidence>
<dbReference type="InterPro" id="IPR058240">
    <property type="entry name" value="rSAM_sf"/>
</dbReference>
<comment type="caution">
    <text evidence="7">The sequence shown here is derived from an EMBL/GenBank/DDBJ whole genome shotgun (WGS) entry which is preliminary data.</text>
</comment>
<organism evidence="7 8">
    <name type="scientific">Desulfonatronospira thiodismutans ASO3-1</name>
    <dbReference type="NCBI Taxonomy" id="555779"/>
    <lineage>
        <taxon>Bacteria</taxon>
        <taxon>Pseudomonadati</taxon>
        <taxon>Thermodesulfobacteriota</taxon>
        <taxon>Desulfovibrionia</taxon>
        <taxon>Desulfovibrionales</taxon>
        <taxon>Desulfonatronovibrionaceae</taxon>
        <taxon>Desulfonatronospira</taxon>
    </lineage>
</organism>
<dbReference type="CDD" id="cd01335">
    <property type="entry name" value="Radical_SAM"/>
    <property type="match status" value="1"/>
</dbReference>
<dbReference type="SUPFAM" id="SSF102114">
    <property type="entry name" value="Radical SAM enzymes"/>
    <property type="match status" value="1"/>
</dbReference>
<dbReference type="PANTHER" id="PTHR43075:SF1">
    <property type="entry name" value="FORMATE LYASE ACTIVATING ENZYME, PUTATIVE (AFU_ORTHOLOGUE AFUA_2G15630)-RELATED"/>
    <property type="match status" value="1"/>
</dbReference>
<dbReference type="PIRSF" id="PIRSF004869">
    <property type="entry name" value="PflX_prd"/>
    <property type="match status" value="1"/>
</dbReference>
<dbReference type="RefSeq" id="WP_008871214.1">
    <property type="nucleotide sequence ID" value="NZ_ACJN02000003.1"/>
</dbReference>
<sequence>MITRRNFVKGVFATAGTFFFAGCSEAGNPGVGNSEWTPAYARLEEEGRLKDRVDEAYARLEKCTLCPHKCGVNRLDGEEGFCRAPGRAVVHSRSPHFGEELPLVGDNGSGTIFFSNCNLRCVFCQNWPIAHEGRGREVEDEELAEMMLDLQRRGCHNINLVTPTHVMPNILSATRIAMKNGLNLPLCYNTGGYELVENIELLDGIVDIYLPDLKFMGSDESAKYVLEGRGDYPEMAQDSIIEMNRQVGVLEKDERGVARRGVMVRHLVMPNRVAGTREFVDWVAENLPRDTYVNIMSQYRVEHMAFEYDKIARSINSREFVEAMDWAKEAGLTNLDERSMSQYRLHRRRMS</sequence>
<keyword evidence="8" id="KW-1185">Reference proteome</keyword>
<accession>D6ST49</accession>
<keyword evidence="3" id="KW-0479">Metal-binding</keyword>
<proteinExistence type="predicted"/>
<dbReference type="Proteomes" id="UP000005496">
    <property type="component" value="Unassembled WGS sequence"/>
</dbReference>
<dbReference type="GO" id="GO:0046872">
    <property type="term" value="F:metal ion binding"/>
    <property type="evidence" value="ECO:0007669"/>
    <property type="project" value="UniProtKB-KW"/>
</dbReference>
<keyword evidence="2" id="KW-0949">S-adenosyl-L-methionine</keyword>
<dbReference type="AlphaFoldDB" id="D6ST49"/>
<dbReference type="OrthoDB" id="9782387at2"/>
<evidence type="ECO:0000259" key="6">
    <source>
        <dbReference type="Pfam" id="PF04055"/>
    </source>
</evidence>
<dbReference type="EMBL" id="ACJN02000003">
    <property type="protein sequence ID" value="EFI33865.1"/>
    <property type="molecule type" value="Genomic_DNA"/>
</dbReference>
<reference evidence="7" key="1">
    <citation type="submission" date="2010-05" db="EMBL/GenBank/DDBJ databases">
        <title>The draft genome of Desulfonatronospira thiodismutans ASO3-1.</title>
        <authorList>
            <consortium name="US DOE Joint Genome Institute (JGI-PGF)"/>
            <person name="Lucas S."/>
            <person name="Copeland A."/>
            <person name="Lapidus A."/>
            <person name="Cheng J.-F."/>
            <person name="Bruce D."/>
            <person name="Goodwin L."/>
            <person name="Pitluck S."/>
            <person name="Chertkov O."/>
            <person name="Brettin T."/>
            <person name="Detter J.C."/>
            <person name="Han C."/>
            <person name="Land M.L."/>
            <person name="Hauser L."/>
            <person name="Kyrpides N."/>
            <person name="Mikhailova N."/>
            <person name="Muyzer G."/>
            <person name="Woyke T."/>
        </authorList>
    </citation>
    <scope>NUCLEOTIDE SEQUENCE [LARGE SCALE GENOMIC DNA]</scope>
    <source>
        <strain evidence="7">ASO3-1</strain>
    </source>
</reference>
<dbReference type="GO" id="GO:0051536">
    <property type="term" value="F:iron-sulfur cluster binding"/>
    <property type="evidence" value="ECO:0007669"/>
    <property type="project" value="UniProtKB-KW"/>
</dbReference>
<dbReference type="GO" id="GO:0003824">
    <property type="term" value="F:catalytic activity"/>
    <property type="evidence" value="ECO:0007669"/>
    <property type="project" value="InterPro"/>
</dbReference>
<dbReference type="InterPro" id="IPR013785">
    <property type="entry name" value="Aldolase_TIM"/>
</dbReference>